<sequence length="109" mass="12157">MVIERIGKSLKKDGDKLVVKMKPKAVSKTNNLDMAELMGRVARENKKVSQDKDNDDDDQGRLVRYNLDSSKAGPSNLKKQGDVVRIIPKSKGVEANAKREQSVYEAGRE</sequence>
<dbReference type="InterPro" id="IPR024055">
    <property type="entry name" value="TIF2_asu_C"/>
</dbReference>
<gene>
    <name evidence="2" type="ORF">PPACK8108_LOCUS23218</name>
</gene>
<comment type="caution">
    <text evidence="2">The sequence shown here is derived from an EMBL/GenBank/DDBJ whole genome shotgun (WGS) entry which is preliminary data.</text>
</comment>
<evidence type="ECO:0000256" key="1">
    <source>
        <dbReference type="SAM" id="MobiDB-lite"/>
    </source>
</evidence>
<dbReference type="EMBL" id="CALTRL010005967">
    <property type="protein sequence ID" value="CAH7688279.1"/>
    <property type="molecule type" value="Genomic_DNA"/>
</dbReference>
<accession>A0AAV0BNP7</accession>
<feature type="compositionally biased region" description="Basic and acidic residues" evidence="1">
    <location>
        <begin position="42"/>
        <end position="52"/>
    </location>
</feature>
<evidence type="ECO:0000313" key="2">
    <source>
        <dbReference type="EMBL" id="CAH7688279.1"/>
    </source>
</evidence>
<dbReference type="Gene3D" id="3.30.70.1130">
    <property type="entry name" value="EIF_2_alpha"/>
    <property type="match status" value="1"/>
</dbReference>
<protein>
    <submittedName>
        <fullName evidence="2">Uncharacterized protein</fullName>
    </submittedName>
</protein>
<dbReference type="Proteomes" id="UP001153365">
    <property type="component" value="Unassembled WGS sequence"/>
</dbReference>
<organism evidence="2 3">
    <name type="scientific">Phakopsora pachyrhizi</name>
    <name type="common">Asian soybean rust disease fungus</name>
    <dbReference type="NCBI Taxonomy" id="170000"/>
    <lineage>
        <taxon>Eukaryota</taxon>
        <taxon>Fungi</taxon>
        <taxon>Dikarya</taxon>
        <taxon>Basidiomycota</taxon>
        <taxon>Pucciniomycotina</taxon>
        <taxon>Pucciniomycetes</taxon>
        <taxon>Pucciniales</taxon>
        <taxon>Phakopsoraceae</taxon>
        <taxon>Phakopsora</taxon>
    </lineage>
</organism>
<reference evidence="2" key="1">
    <citation type="submission" date="2022-06" db="EMBL/GenBank/DDBJ databases">
        <authorList>
            <consortium name="SYNGENTA / RWTH Aachen University"/>
        </authorList>
    </citation>
    <scope>NUCLEOTIDE SEQUENCE</scope>
</reference>
<feature type="compositionally biased region" description="Basic and acidic residues" evidence="1">
    <location>
        <begin position="96"/>
        <end position="109"/>
    </location>
</feature>
<dbReference type="AlphaFoldDB" id="A0AAV0BNP7"/>
<evidence type="ECO:0000313" key="3">
    <source>
        <dbReference type="Proteomes" id="UP001153365"/>
    </source>
</evidence>
<feature type="region of interest" description="Disordered" evidence="1">
    <location>
        <begin position="42"/>
        <end position="109"/>
    </location>
</feature>
<keyword evidence="3" id="KW-1185">Reference proteome</keyword>
<name>A0AAV0BNP7_PHAPC</name>
<proteinExistence type="predicted"/>